<sequence>MPLKSPAAYTDALLATLDALPYPQRMRHTAVEARGLNAAEGPAALRAVLDELDRRGGHYERALAAHAAWACREADWLAARPADPDPVVRGYAATAVRHGLVPDAAVTAALDDAPAAVRRTLLRAVVAGRRTALADALVRPLRERWGDGEAVRLLPACSTETVAELLPGLFHAVVGWNRLAVRHAAVILDVAEGELTALPEARRHGWWHAHAAAVAAASEAEPHRVLGLLENLCTGSLPWPVRRRLGRLAAADPARTARLLLAPDRHPEDRRTLPRPVLRAFVQHAPAELPELARALSEDDAALVRLLREVPPTRRAAAYDAAMAGRDMSRAVLSDALLDVLPHTRREAEARRMAAQARERGASWHRVLEAVAHLPAAEAREELLAATRRSAADDRAHGYRMLFRNAGRSGDPAVVTGLLAGLTRLRNEQDPVRSPALEALARIHPALFTDAAAPHLERITTDACEARDLSWQGRCALNDLAVALLREHAVTGGRELTDWAMRTLGRLAGADRVRFGGLRRGQEHQVYEALRSWLETDADMADYTLTFTLARSLGRRARNLPGLQALLRRAIDDGGEDTVRTAVALWLEDPAARDERLTEVLAVDPSVATLHPVSGILARRRTDLLDAVLTGTPPYGRFLRAGSHWLPPVHGAACWLPRQRAAAARMVGRAADDASLHMHQRVTALHLAARVPEHGTEILLRHAESPEVGLAEAALAGLARTGRPGDQLPALLAHAGSDRARVAVYAATRASRYVAPSQLAGMLRGLLLAEKGVKVTSRKEAARLAATVLPVREAVSLLAEACAQPGLHHDVQAACVAFTTGLLSCEEAWDLLESAATGRRELRLAVLRTWPFGLPEHHRARYAELVCALCDTDDPEVAEAGYRALGEWARWAPKAAGVLAAAVTDLDNRSSWQAAAHALCRIVTEGAPVTPLTGALAELIAADAAPDVADAEPGRDRPARRRVRHLAGDVAARGRFRPMRAAVVEVAEFLAGHGDFVPQAAEVLVQAADLHAAPEALAAELLRLARLHEGRPALAVRTAGALDGRLRERNVGGTDLAAAADTLAADGGCAAGLFAVTLTAAGGRRTGWAAPWRERLRGLRRHGHADVRDAALELCAP</sequence>
<dbReference type="AlphaFoldDB" id="A0A7Y7E5S2"/>
<dbReference type="Proteomes" id="UP000587462">
    <property type="component" value="Unassembled WGS sequence"/>
</dbReference>
<protein>
    <submittedName>
        <fullName evidence="1">Uncharacterized protein</fullName>
    </submittedName>
</protein>
<dbReference type="InterPro" id="IPR016024">
    <property type="entry name" value="ARM-type_fold"/>
</dbReference>
<gene>
    <name evidence="1" type="ORF">HG542_06065</name>
</gene>
<dbReference type="SUPFAM" id="SSF48371">
    <property type="entry name" value="ARM repeat"/>
    <property type="match status" value="1"/>
</dbReference>
<comment type="caution">
    <text evidence="1">The sequence shown here is derived from an EMBL/GenBank/DDBJ whole genome shotgun (WGS) entry which is preliminary data.</text>
</comment>
<dbReference type="EMBL" id="JABBXF010000010">
    <property type="protein sequence ID" value="NVK77223.1"/>
    <property type="molecule type" value="Genomic_DNA"/>
</dbReference>
<organism evidence="1 2">
    <name type="scientific">Streptomyces morookaense</name>
    <name type="common">Streptoverticillium morookaense</name>
    <dbReference type="NCBI Taxonomy" id="1970"/>
    <lineage>
        <taxon>Bacteria</taxon>
        <taxon>Bacillati</taxon>
        <taxon>Actinomycetota</taxon>
        <taxon>Actinomycetes</taxon>
        <taxon>Kitasatosporales</taxon>
        <taxon>Streptomycetaceae</taxon>
        <taxon>Streptomyces</taxon>
    </lineage>
</organism>
<reference evidence="1 2" key="1">
    <citation type="submission" date="2020-04" db="EMBL/GenBank/DDBJ databases">
        <title>Draft Genome Sequence of Streptomyces morookaense DSM 40503, an 8-azaguanine-producing strain.</title>
        <authorList>
            <person name="Qi J."/>
            <person name="Gao J.-M."/>
        </authorList>
    </citation>
    <scope>NUCLEOTIDE SEQUENCE [LARGE SCALE GENOMIC DNA]</scope>
    <source>
        <strain evidence="1 2">DSM 40503</strain>
    </source>
</reference>
<keyword evidence="2" id="KW-1185">Reference proteome</keyword>
<accession>A0A7Y7E5S2</accession>
<evidence type="ECO:0000313" key="2">
    <source>
        <dbReference type="Proteomes" id="UP000587462"/>
    </source>
</evidence>
<name>A0A7Y7E5S2_STRMO</name>
<proteinExistence type="predicted"/>
<evidence type="ECO:0000313" key="1">
    <source>
        <dbReference type="EMBL" id="NVK77223.1"/>
    </source>
</evidence>
<dbReference type="RefSeq" id="WP_171079011.1">
    <property type="nucleotide sequence ID" value="NZ_BNBU01000002.1"/>
</dbReference>